<dbReference type="EMBL" id="JBGFTU010000004">
    <property type="protein sequence ID" value="MEZ0164123.1"/>
    <property type="molecule type" value="Genomic_DNA"/>
</dbReference>
<keyword evidence="1" id="KW-1133">Transmembrane helix</keyword>
<evidence type="ECO:0000313" key="3">
    <source>
        <dbReference type="Proteomes" id="UP001565927"/>
    </source>
</evidence>
<sequence>MHHLVDPLLDGSLAALFPPDLARALGSWLGLVLLVAAGLGALALDLTSRPVPATTGGTPAPGPTTGPRRALLALTVVCAAGAALATLVRFALVLS</sequence>
<reference evidence="2 3" key="1">
    <citation type="submission" date="2024-07" db="EMBL/GenBank/DDBJ databases">
        <authorList>
            <person name="Thanompreechachai J."/>
            <person name="Duangmal K."/>
        </authorList>
    </citation>
    <scope>NUCLEOTIDE SEQUENCE [LARGE SCALE GENOMIC DNA]</scope>
    <source>
        <strain evidence="2 3">LSe6-4</strain>
    </source>
</reference>
<keyword evidence="1" id="KW-0472">Membrane</keyword>
<accession>A0ABV4GXU0</accession>
<dbReference type="Proteomes" id="UP001565927">
    <property type="component" value="Unassembled WGS sequence"/>
</dbReference>
<proteinExistence type="predicted"/>
<name>A0ABV4GXU0_9ACTN</name>
<keyword evidence="1" id="KW-0812">Transmembrane</keyword>
<keyword evidence="3" id="KW-1185">Reference proteome</keyword>
<evidence type="ECO:0000256" key="1">
    <source>
        <dbReference type="SAM" id="Phobius"/>
    </source>
</evidence>
<organism evidence="2 3">
    <name type="scientific">Kineococcus halophytocola</name>
    <dbReference type="NCBI Taxonomy" id="3234027"/>
    <lineage>
        <taxon>Bacteria</taxon>
        <taxon>Bacillati</taxon>
        <taxon>Actinomycetota</taxon>
        <taxon>Actinomycetes</taxon>
        <taxon>Kineosporiales</taxon>
        <taxon>Kineosporiaceae</taxon>
        <taxon>Kineococcus</taxon>
    </lineage>
</organism>
<evidence type="ECO:0008006" key="4">
    <source>
        <dbReference type="Google" id="ProtNLM"/>
    </source>
</evidence>
<comment type="caution">
    <text evidence="2">The sequence shown here is derived from an EMBL/GenBank/DDBJ whole genome shotgun (WGS) entry which is preliminary data.</text>
</comment>
<feature type="transmembrane region" description="Helical" evidence="1">
    <location>
        <begin position="71"/>
        <end position="92"/>
    </location>
</feature>
<gene>
    <name evidence="2" type="ORF">AB2L27_04990</name>
</gene>
<evidence type="ECO:0000313" key="2">
    <source>
        <dbReference type="EMBL" id="MEZ0164123.1"/>
    </source>
</evidence>
<protein>
    <recommendedName>
        <fullName evidence="4">DUF202 domain-containing protein</fullName>
    </recommendedName>
</protein>
<dbReference type="RefSeq" id="WP_370440365.1">
    <property type="nucleotide sequence ID" value="NZ_JBGFTU010000004.1"/>
</dbReference>
<feature type="transmembrane region" description="Helical" evidence="1">
    <location>
        <begin position="25"/>
        <end position="44"/>
    </location>
</feature>